<accession>A0A2D4KFY7</accession>
<reference evidence="2" key="1">
    <citation type="submission" date="2017-07" db="EMBL/GenBank/DDBJ databases">
        <authorList>
            <person name="Mikheyev A."/>
            <person name="Grau M."/>
        </authorList>
    </citation>
    <scope>NUCLEOTIDE SEQUENCE</scope>
    <source>
        <tissue evidence="2">Venom_gland</tissue>
    </source>
</reference>
<dbReference type="EMBL" id="IACL01059962">
    <property type="protein sequence ID" value="LAB07584.1"/>
    <property type="molecule type" value="Transcribed_RNA"/>
</dbReference>
<reference evidence="2" key="2">
    <citation type="submission" date="2017-11" db="EMBL/GenBank/DDBJ databases">
        <title>Coralsnake Venomics: Analyses of Venom Gland Transcriptomes and Proteomes of Six Brazilian Taxa.</title>
        <authorList>
            <person name="Aird S.D."/>
            <person name="Jorge da Silva N."/>
            <person name="Qiu L."/>
            <person name="Villar-Briones A."/>
            <person name="Aparecida-Saddi V."/>
            <person name="Campos-Telles M.P."/>
            <person name="Grau M."/>
            <person name="Mikheyev A.S."/>
        </authorList>
    </citation>
    <scope>NUCLEOTIDE SEQUENCE</scope>
    <source>
        <tissue evidence="2">Venom_gland</tissue>
    </source>
</reference>
<dbReference type="AlphaFoldDB" id="A0A2D4KFY7"/>
<proteinExistence type="predicted"/>
<feature type="region of interest" description="Disordered" evidence="1">
    <location>
        <begin position="84"/>
        <end position="145"/>
    </location>
</feature>
<sequence length="145" mass="17487">MDIIYKITRDEPLVYKDKELQTLKQVPKKVRKQRKDYKFLTTQLIQKNIIFRWLILEGLLVTWQEKRIKIDNVDKAQDLYEQIGGTVEESSSKEELETGSQEEQQQQDTGDLEQEGENKEEIEERLRTCPQREMRINRRQKTHHK</sequence>
<evidence type="ECO:0000256" key="1">
    <source>
        <dbReference type="SAM" id="MobiDB-lite"/>
    </source>
</evidence>
<evidence type="ECO:0000313" key="2">
    <source>
        <dbReference type="EMBL" id="LAB07584.1"/>
    </source>
</evidence>
<organism evidence="2">
    <name type="scientific">Micrurus paraensis</name>
    <dbReference type="NCBI Taxonomy" id="1970185"/>
    <lineage>
        <taxon>Eukaryota</taxon>
        <taxon>Metazoa</taxon>
        <taxon>Chordata</taxon>
        <taxon>Craniata</taxon>
        <taxon>Vertebrata</taxon>
        <taxon>Euteleostomi</taxon>
        <taxon>Lepidosauria</taxon>
        <taxon>Squamata</taxon>
        <taxon>Bifurcata</taxon>
        <taxon>Unidentata</taxon>
        <taxon>Episquamata</taxon>
        <taxon>Toxicofera</taxon>
        <taxon>Serpentes</taxon>
        <taxon>Colubroidea</taxon>
        <taxon>Elapidae</taxon>
        <taxon>Elapinae</taxon>
        <taxon>Micrurus</taxon>
    </lineage>
</organism>
<dbReference type="EMBL" id="IACL01059966">
    <property type="protein sequence ID" value="LAB07588.1"/>
    <property type="molecule type" value="Transcribed_RNA"/>
</dbReference>
<feature type="compositionally biased region" description="Basic and acidic residues" evidence="1">
    <location>
        <begin position="116"/>
        <end position="136"/>
    </location>
</feature>
<protein>
    <submittedName>
        <fullName evidence="2">Uncharacterized protein</fullName>
    </submittedName>
</protein>
<feature type="compositionally biased region" description="Polar residues" evidence="1">
    <location>
        <begin position="98"/>
        <end position="109"/>
    </location>
</feature>
<name>A0A2D4KFY7_9SAUR</name>